<dbReference type="SUPFAM" id="SSF117856">
    <property type="entry name" value="AF0104/ALDC/Ptd012-like"/>
    <property type="match status" value="1"/>
</dbReference>
<dbReference type="SMART" id="SM01168">
    <property type="entry name" value="DUF1907"/>
    <property type="match status" value="1"/>
</dbReference>
<protein>
    <submittedName>
        <fullName evidence="7">Uncharacterized protein</fullName>
    </submittedName>
</protein>
<dbReference type="CDD" id="cd17298">
    <property type="entry name" value="DUF1907"/>
    <property type="match status" value="1"/>
</dbReference>
<organism evidence="7 8">
    <name type="scientific">Owenia fusiformis</name>
    <name type="common">Polychaete worm</name>
    <dbReference type="NCBI Taxonomy" id="6347"/>
    <lineage>
        <taxon>Eukaryota</taxon>
        <taxon>Metazoa</taxon>
        <taxon>Spiralia</taxon>
        <taxon>Lophotrochozoa</taxon>
        <taxon>Annelida</taxon>
        <taxon>Polychaeta</taxon>
        <taxon>Sedentaria</taxon>
        <taxon>Canalipalpata</taxon>
        <taxon>Sabellida</taxon>
        <taxon>Oweniida</taxon>
        <taxon>Oweniidae</taxon>
        <taxon>Owenia</taxon>
    </lineage>
</organism>
<proteinExistence type="predicted"/>
<dbReference type="EMBL" id="CAIIXF020000012">
    <property type="protein sequence ID" value="CAH1802358.1"/>
    <property type="molecule type" value="Genomic_DNA"/>
</dbReference>
<evidence type="ECO:0000313" key="8">
    <source>
        <dbReference type="Proteomes" id="UP000749559"/>
    </source>
</evidence>
<sequence length="313" mass="34694">MTDRQMPVQRVSLHVPPLNEVATVLQNAYEKHYSSVSVNVVDCPDLTQSPFNLAAPGLCGKTAVTDVGGVPNLHPLVDRSKIYSLDRVARQVEIDDVFLVGAGAGPWQTEGVNCEMVTNIKTGADAKNNTHISKVDPSDGSCILKKPEGTDFALMANLFCSQGKPGKVLEIKVRCGTSKVRNFMNVARLGLQAQYGDKPVALGGTFLVEKGKAHIHIMNDFLTTPLDSDEKVEKWLNFYEMSSPLVCLGYLISHDPDLDLRIEHFHCFSEHGEGGHYHWDTTPQEVEYRAYFNVAENIYRIDRPTVSHQIGRD</sequence>
<reference evidence="7" key="1">
    <citation type="submission" date="2022-03" db="EMBL/GenBank/DDBJ databases">
        <authorList>
            <person name="Martin C."/>
        </authorList>
    </citation>
    <scope>NUCLEOTIDE SEQUENCE</scope>
</reference>
<evidence type="ECO:0000256" key="5">
    <source>
        <dbReference type="ARBA" id="ARBA00022833"/>
    </source>
</evidence>
<comment type="caution">
    <text evidence="7">The sequence shown here is derived from an EMBL/GenBank/DDBJ whole genome shotgun (WGS) entry which is preliminary data.</text>
</comment>
<keyword evidence="4" id="KW-0378">Hydrolase</keyword>
<dbReference type="GO" id="GO:0005634">
    <property type="term" value="C:nucleus"/>
    <property type="evidence" value="ECO:0007669"/>
    <property type="project" value="UniProtKB-SubCell"/>
</dbReference>
<dbReference type="PANTHER" id="PTHR13204:SF1">
    <property type="entry name" value="ESTER HYDROLASE C11ORF54"/>
    <property type="match status" value="1"/>
</dbReference>
<evidence type="ECO:0000256" key="4">
    <source>
        <dbReference type="ARBA" id="ARBA00022801"/>
    </source>
</evidence>
<keyword evidence="8" id="KW-1185">Reference proteome</keyword>
<keyword evidence="6" id="KW-0539">Nucleus</keyword>
<dbReference type="Proteomes" id="UP000749559">
    <property type="component" value="Unassembled WGS sequence"/>
</dbReference>
<evidence type="ECO:0000256" key="3">
    <source>
        <dbReference type="ARBA" id="ARBA00022723"/>
    </source>
</evidence>
<keyword evidence="3" id="KW-0479">Metal-binding</keyword>
<evidence type="ECO:0000256" key="1">
    <source>
        <dbReference type="ARBA" id="ARBA00004123"/>
    </source>
</evidence>
<dbReference type="OrthoDB" id="5119241at2759"/>
<gene>
    <name evidence="7" type="ORF">OFUS_LOCUS26046</name>
</gene>
<dbReference type="GO" id="GO:0016788">
    <property type="term" value="F:hydrolase activity, acting on ester bonds"/>
    <property type="evidence" value="ECO:0007669"/>
    <property type="project" value="TreeGrafter"/>
</dbReference>
<accession>A0A8J1TMX7</accession>
<dbReference type="GO" id="GO:0008270">
    <property type="term" value="F:zinc ion binding"/>
    <property type="evidence" value="ECO:0007669"/>
    <property type="project" value="TreeGrafter"/>
</dbReference>
<dbReference type="InterPro" id="IPR015021">
    <property type="entry name" value="C11orf54_DUF1907"/>
</dbReference>
<evidence type="ECO:0000256" key="2">
    <source>
        <dbReference type="ARBA" id="ARBA00011245"/>
    </source>
</evidence>
<evidence type="ECO:0000313" key="7">
    <source>
        <dbReference type="EMBL" id="CAH1802358.1"/>
    </source>
</evidence>
<evidence type="ECO:0000256" key="6">
    <source>
        <dbReference type="ARBA" id="ARBA00023242"/>
    </source>
</evidence>
<comment type="subcellular location">
    <subcellularLocation>
        <location evidence="1">Nucleus</location>
    </subcellularLocation>
</comment>
<dbReference type="AlphaFoldDB" id="A0A8J1TMX7"/>
<dbReference type="Pfam" id="PF08925">
    <property type="entry name" value="DUF1907"/>
    <property type="match status" value="1"/>
</dbReference>
<name>A0A8J1TMX7_OWEFU</name>
<keyword evidence="5" id="KW-0862">Zinc</keyword>
<dbReference type="PANTHER" id="PTHR13204">
    <property type="entry name" value="PTD012 PROTEIN"/>
    <property type="match status" value="1"/>
</dbReference>
<comment type="subunit">
    <text evidence="2">Monomer.</text>
</comment>